<dbReference type="GO" id="GO:0050136">
    <property type="term" value="F:NADH dehydrogenase (quinone) (non-electrogenic) activity"/>
    <property type="evidence" value="ECO:0007669"/>
    <property type="project" value="UniProtKB-UniRule"/>
</dbReference>
<comment type="caution">
    <text evidence="13">The sequence shown here is derived from an EMBL/GenBank/DDBJ whole genome shotgun (WGS) entry which is preliminary data.</text>
</comment>
<dbReference type="PANTHER" id="PTHR11058">
    <property type="entry name" value="NADH-UBIQUINONE OXIDOREDUCTASE CHAIN 3"/>
    <property type="match status" value="1"/>
</dbReference>
<dbReference type="InterPro" id="IPR038430">
    <property type="entry name" value="NDAH_ubi_oxred_su3_sf"/>
</dbReference>
<evidence type="ECO:0000256" key="4">
    <source>
        <dbReference type="ARBA" id="ARBA00022475"/>
    </source>
</evidence>
<evidence type="ECO:0000256" key="3">
    <source>
        <dbReference type="ARBA" id="ARBA00022448"/>
    </source>
</evidence>
<comment type="catalytic activity">
    <reaction evidence="11 12">
        <text>a quinone + NADH + 5 H(+)(in) = a quinol + NAD(+) + 4 H(+)(out)</text>
        <dbReference type="Rhea" id="RHEA:57888"/>
        <dbReference type="ChEBI" id="CHEBI:15378"/>
        <dbReference type="ChEBI" id="CHEBI:24646"/>
        <dbReference type="ChEBI" id="CHEBI:57540"/>
        <dbReference type="ChEBI" id="CHEBI:57945"/>
        <dbReference type="ChEBI" id="CHEBI:132124"/>
    </reaction>
</comment>
<feature type="transmembrane region" description="Helical" evidence="11">
    <location>
        <begin position="62"/>
        <end position="86"/>
    </location>
</feature>
<dbReference type="PANTHER" id="PTHR11058:SF22">
    <property type="entry name" value="NADH-QUINONE OXIDOREDUCTASE SUBUNIT A"/>
    <property type="match status" value="1"/>
</dbReference>
<accession>A0A1F7WJG7</accession>
<evidence type="ECO:0000256" key="8">
    <source>
        <dbReference type="ARBA" id="ARBA00022989"/>
    </source>
</evidence>
<gene>
    <name evidence="11" type="primary">nuoA</name>
    <name evidence="13" type="ORF">A2008_11125</name>
</gene>
<comment type="function">
    <text evidence="11">NDH-1 shuttles electrons from NADH, via FMN and iron-sulfur (Fe-S) centers, to quinones in the respiratory chain. The immediate electron acceptor for the enzyme in this species is believed to be ubiquinone. Couples the redox reaction to proton translocation (for every two electrons transferred, four hydrogen ions are translocated across the cytoplasmic membrane), and thus conserves the redox energy in a proton gradient.</text>
</comment>
<dbReference type="AlphaFoldDB" id="A0A1F7WJG7"/>
<keyword evidence="6 11" id="KW-0874">Quinone</keyword>
<keyword evidence="8 11" id="KW-1133">Transmembrane helix</keyword>
<name>A0A1F7WJG7_9BACT</name>
<evidence type="ECO:0000256" key="2">
    <source>
        <dbReference type="ARBA" id="ARBA00008472"/>
    </source>
</evidence>
<dbReference type="Proteomes" id="UP000178735">
    <property type="component" value="Unassembled WGS sequence"/>
</dbReference>
<comment type="subunit">
    <text evidence="11">NDH-1 is composed of 14 different subunits. Subunits NuoA, H, J, K, L, M, N constitute the membrane sector of the complex.</text>
</comment>
<dbReference type="STRING" id="1817813.A2008_11125"/>
<evidence type="ECO:0000256" key="7">
    <source>
        <dbReference type="ARBA" id="ARBA00022967"/>
    </source>
</evidence>
<feature type="transmembrane region" description="Helical" evidence="11">
    <location>
        <begin position="12"/>
        <end position="32"/>
    </location>
</feature>
<keyword evidence="10 11" id="KW-0472">Membrane</keyword>
<comment type="similarity">
    <text evidence="2 11 12">Belongs to the complex I subunit 3 family.</text>
</comment>
<evidence type="ECO:0000256" key="11">
    <source>
        <dbReference type="HAMAP-Rule" id="MF_01394"/>
    </source>
</evidence>
<dbReference type="EC" id="7.1.1.-" evidence="11"/>
<evidence type="ECO:0000256" key="5">
    <source>
        <dbReference type="ARBA" id="ARBA00022692"/>
    </source>
</evidence>
<evidence type="ECO:0000313" key="14">
    <source>
        <dbReference type="Proteomes" id="UP000178735"/>
    </source>
</evidence>
<protein>
    <recommendedName>
        <fullName evidence="11">NADH-quinone oxidoreductase subunit A</fullName>
        <ecNumber evidence="11">7.1.1.-</ecNumber>
    </recommendedName>
    <alternativeName>
        <fullName evidence="11">NADH dehydrogenase I subunit A</fullName>
    </alternativeName>
    <alternativeName>
        <fullName evidence="11">NDH-1 subunit A</fullName>
    </alternativeName>
    <alternativeName>
        <fullName evidence="11">NUO1</fullName>
    </alternativeName>
</protein>
<dbReference type="EMBL" id="MGFH01000193">
    <property type="protein sequence ID" value="OGM02966.1"/>
    <property type="molecule type" value="Genomic_DNA"/>
</dbReference>
<feature type="transmembrane region" description="Helical" evidence="11">
    <location>
        <begin position="98"/>
        <end position="116"/>
    </location>
</feature>
<keyword evidence="11" id="KW-0830">Ubiquinone</keyword>
<dbReference type="GO" id="GO:0048038">
    <property type="term" value="F:quinone binding"/>
    <property type="evidence" value="ECO:0007669"/>
    <property type="project" value="UniProtKB-KW"/>
</dbReference>
<evidence type="ECO:0000256" key="12">
    <source>
        <dbReference type="RuleBase" id="RU003639"/>
    </source>
</evidence>
<keyword evidence="9 11" id="KW-0520">NAD</keyword>
<dbReference type="HAMAP" id="MF_01394">
    <property type="entry name" value="NDH1_NuoA"/>
    <property type="match status" value="1"/>
</dbReference>
<proteinExistence type="inferred from homology"/>
<dbReference type="GO" id="GO:0005886">
    <property type="term" value="C:plasma membrane"/>
    <property type="evidence" value="ECO:0007669"/>
    <property type="project" value="UniProtKB-SubCell"/>
</dbReference>
<reference evidence="13 14" key="1">
    <citation type="journal article" date="2016" name="Nat. Commun.">
        <title>Thousands of microbial genomes shed light on interconnected biogeochemical processes in an aquifer system.</title>
        <authorList>
            <person name="Anantharaman K."/>
            <person name="Brown C.T."/>
            <person name="Hug L.A."/>
            <person name="Sharon I."/>
            <person name="Castelle C.J."/>
            <person name="Probst A.J."/>
            <person name="Thomas B.C."/>
            <person name="Singh A."/>
            <person name="Wilkins M.J."/>
            <person name="Karaoz U."/>
            <person name="Brodie E.L."/>
            <person name="Williams K.H."/>
            <person name="Hubbard S.S."/>
            <person name="Banfield J.F."/>
        </authorList>
    </citation>
    <scope>NUCLEOTIDE SEQUENCE [LARGE SCALE GENOMIC DNA]</scope>
</reference>
<dbReference type="GO" id="GO:0030964">
    <property type="term" value="C:NADH dehydrogenase complex"/>
    <property type="evidence" value="ECO:0007669"/>
    <property type="project" value="TreeGrafter"/>
</dbReference>
<dbReference type="GO" id="GO:0008137">
    <property type="term" value="F:NADH dehydrogenase (ubiquinone) activity"/>
    <property type="evidence" value="ECO:0007669"/>
    <property type="project" value="InterPro"/>
</dbReference>
<dbReference type="InterPro" id="IPR023043">
    <property type="entry name" value="NAD(P)H_OxRDtase_bac/plastid"/>
</dbReference>
<comment type="subcellular location">
    <subcellularLocation>
        <location evidence="11 12">Cell membrane</location>
        <topology evidence="11 12">Multi-pass membrane protein</topology>
    </subcellularLocation>
    <subcellularLocation>
        <location evidence="1">Membrane</location>
        <topology evidence="1">Multi-pass membrane protein</topology>
    </subcellularLocation>
</comment>
<dbReference type="Gene3D" id="1.20.58.1610">
    <property type="entry name" value="NADH:ubiquinone/plastoquinone oxidoreductase, chain 3"/>
    <property type="match status" value="1"/>
</dbReference>
<evidence type="ECO:0000256" key="6">
    <source>
        <dbReference type="ARBA" id="ARBA00022719"/>
    </source>
</evidence>
<organism evidence="13 14">
    <name type="scientific">Candidatus Wallbacteria bacterium GWC2_49_35</name>
    <dbReference type="NCBI Taxonomy" id="1817813"/>
    <lineage>
        <taxon>Bacteria</taxon>
        <taxon>Candidatus Walliibacteriota</taxon>
    </lineage>
</organism>
<keyword evidence="4 11" id="KW-1003">Cell membrane</keyword>
<keyword evidence="7 11" id="KW-1278">Translocase</keyword>
<sequence>MMHDSTSYIPLLMTMIFAALVPFILITADYLLGPKRPDARKSAAYECGFAINENEDSYSDRLYVRFIVVAMLFILFDVEAIFIFPWAVSFKTLGFEGLAAMFFFAAVLLFGLYYAAKKGVFEWD</sequence>
<dbReference type="Pfam" id="PF00507">
    <property type="entry name" value="Oxidored_q4"/>
    <property type="match status" value="1"/>
</dbReference>
<keyword evidence="5 11" id="KW-0812">Transmembrane</keyword>
<evidence type="ECO:0000256" key="10">
    <source>
        <dbReference type="ARBA" id="ARBA00023136"/>
    </source>
</evidence>
<evidence type="ECO:0000256" key="9">
    <source>
        <dbReference type="ARBA" id="ARBA00023027"/>
    </source>
</evidence>
<evidence type="ECO:0000313" key="13">
    <source>
        <dbReference type="EMBL" id="OGM02966.1"/>
    </source>
</evidence>
<dbReference type="InterPro" id="IPR000440">
    <property type="entry name" value="NADH_UbQ/plastoQ_OxRdtase_su3"/>
</dbReference>
<keyword evidence="3 11" id="KW-0813">Transport</keyword>
<evidence type="ECO:0000256" key="1">
    <source>
        <dbReference type="ARBA" id="ARBA00004141"/>
    </source>
</evidence>